<dbReference type="AlphaFoldDB" id="A0A6G9YSU3"/>
<sequence length="249" mass="27127">MRSARIGWAVAVAALCTLPSIPPKANADIGFCDGEARTAALRQDEARVLARLGNLTTLRGPADLAGLAALGYPVPPNMLTSFVNLGVTIARADSFIGQQVRSGNPAALFYRPNPQVPYVKDPYRPAFPYQLIGWEHDTAYTPAALPTSPDLCVSQLDWFVHEQGVHALPDWTFTPQPPPEHYRGASSGDPVPLPTSAFGPTTGRYWTIHVWRDPAGGPPTISVQRPYDYIPGVSIRPNATFFYPEHLTR</sequence>
<evidence type="ECO:0000313" key="2">
    <source>
        <dbReference type="EMBL" id="QIS16177.1"/>
    </source>
</evidence>
<dbReference type="RefSeq" id="WP_167478297.1">
    <property type="nucleotide sequence ID" value="NZ_CP046172.1"/>
</dbReference>
<proteinExistence type="predicted"/>
<keyword evidence="1" id="KW-0732">Signal</keyword>
<reference evidence="2 3" key="1">
    <citation type="journal article" date="2019" name="ACS Chem. Biol.">
        <title>Identification and Mobilization of a Cryptic Antibiotic Biosynthesis Gene Locus from a Human-Pathogenic Nocardia Isolate.</title>
        <authorList>
            <person name="Herisse M."/>
            <person name="Ishida K."/>
            <person name="Porter J.L."/>
            <person name="Howden B."/>
            <person name="Hertweck C."/>
            <person name="Stinear T.P."/>
            <person name="Pidot S.J."/>
        </authorList>
    </citation>
    <scope>NUCLEOTIDE SEQUENCE [LARGE SCALE GENOMIC DNA]</scope>
    <source>
        <strain evidence="2 3">AUSMDU00012717</strain>
    </source>
</reference>
<name>A0A6G9YSU3_9NOCA</name>
<protein>
    <submittedName>
        <fullName evidence="2">Uncharacterized protein</fullName>
    </submittedName>
</protein>
<gene>
    <name evidence="2" type="ORF">F5544_41835</name>
</gene>
<evidence type="ECO:0000313" key="3">
    <source>
        <dbReference type="Proteomes" id="UP000503540"/>
    </source>
</evidence>
<dbReference type="EMBL" id="CP046172">
    <property type="protein sequence ID" value="QIS16177.1"/>
    <property type="molecule type" value="Genomic_DNA"/>
</dbReference>
<evidence type="ECO:0000256" key="1">
    <source>
        <dbReference type="SAM" id="SignalP"/>
    </source>
</evidence>
<feature type="signal peptide" evidence="1">
    <location>
        <begin position="1"/>
        <end position="27"/>
    </location>
</feature>
<dbReference type="Proteomes" id="UP000503540">
    <property type="component" value="Chromosome"/>
</dbReference>
<keyword evidence="3" id="KW-1185">Reference proteome</keyword>
<organism evidence="2 3">
    <name type="scientific">Nocardia arthritidis</name>
    <dbReference type="NCBI Taxonomy" id="228602"/>
    <lineage>
        <taxon>Bacteria</taxon>
        <taxon>Bacillati</taxon>
        <taxon>Actinomycetota</taxon>
        <taxon>Actinomycetes</taxon>
        <taxon>Mycobacteriales</taxon>
        <taxon>Nocardiaceae</taxon>
        <taxon>Nocardia</taxon>
    </lineage>
</organism>
<accession>A0A6G9YSU3</accession>
<feature type="chain" id="PRO_5026115727" evidence="1">
    <location>
        <begin position="28"/>
        <end position="249"/>
    </location>
</feature>
<dbReference type="KEGG" id="nah:F5544_41835"/>